<keyword evidence="2" id="KW-1185">Reference proteome</keyword>
<dbReference type="RefSeq" id="WP_190761686.1">
    <property type="nucleotide sequence ID" value="NZ_JACXLD010000001.1"/>
</dbReference>
<proteinExistence type="predicted"/>
<gene>
    <name evidence="1" type="ORF">IB286_00365</name>
</gene>
<name>A0A927BZJ6_9GAMM</name>
<organism evidence="1 2">
    <name type="scientific">Spongiibacter pelagi</name>
    <dbReference type="NCBI Taxonomy" id="2760804"/>
    <lineage>
        <taxon>Bacteria</taxon>
        <taxon>Pseudomonadati</taxon>
        <taxon>Pseudomonadota</taxon>
        <taxon>Gammaproteobacteria</taxon>
        <taxon>Cellvibrionales</taxon>
        <taxon>Spongiibacteraceae</taxon>
        <taxon>Spongiibacter</taxon>
    </lineage>
</organism>
<comment type="caution">
    <text evidence="1">The sequence shown here is derived from an EMBL/GenBank/DDBJ whole genome shotgun (WGS) entry which is preliminary data.</text>
</comment>
<dbReference type="EMBL" id="JACXLD010000001">
    <property type="protein sequence ID" value="MBD2857438.1"/>
    <property type="molecule type" value="Genomic_DNA"/>
</dbReference>
<sequence length="171" mass="19812">MTESLWPQLRLKADSEDELIEKYRQVYLENYVHDENGNARVFTDWCGVTYQFGAGAFDHAFTESTNYRTSAGIHDGGFSKKRARRIMWIKEVLALSAGTVQRYSQSRQTDRGKTAKRRTLVVVEEKYVVVFDDPRKVGDPHWFVTAFPADQAYFDRIKRTSFLVETKQGGR</sequence>
<evidence type="ECO:0000313" key="1">
    <source>
        <dbReference type="EMBL" id="MBD2857438.1"/>
    </source>
</evidence>
<evidence type="ECO:0000313" key="2">
    <source>
        <dbReference type="Proteomes" id="UP000610558"/>
    </source>
</evidence>
<protein>
    <submittedName>
        <fullName evidence="1">Uncharacterized protein</fullName>
    </submittedName>
</protein>
<dbReference type="AlphaFoldDB" id="A0A927BZJ6"/>
<dbReference type="Proteomes" id="UP000610558">
    <property type="component" value="Unassembled WGS sequence"/>
</dbReference>
<accession>A0A927BZJ6</accession>
<reference evidence="1" key="1">
    <citation type="submission" date="2020-09" db="EMBL/GenBank/DDBJ databases">
        <authorList>
            <person name="Yoon J.-W."/>
        </authorList>
    </citation>
    <scope>NUCLEOTIDE SEQUENCE</scope>
    <source>
        <strain evidence="1">KMU-158</strain>
    </source>
</reference>